<organism evidence="3 4">
    <name type="scientific">Chiloscyllium punctatum</name>
    <name type="common">Brownbanded bambooshark</name>
    <name type="synonym">Hemiscyllium punctatum</name>
    <dbReference type="NCBI Taxonomy" id="137246"/>
    <lineage>
        <taxon>Eukaryota</taxon>
        <taxon>Metazoa</taxon>
        <taxon>Chordata</taxon>
        <taxon>Craniata</taxon>
        <taxon>Vertebrata</taxon>
        <taxon>Chondrichthyes</taxon>
        <taxon>Elasmobranchii</taxon>
        <taxon>Galeomorphii</taxon>
        <taxon>Galeoidea</taxon>
        <taxon>Orectolobiformes</taxon>
        <taxon>Hemiscylliidae</taxon>
        <taxon>Chiloscyllium</taxon>
    </lineage>
</organism>
<feature type="region of interest" description="Disordered" evidence="1">
    <location>
        <begin position="1"/>
        <end position="37"/>
    </location>
</feature>
<reference evidence="3 4" key="1">
    <citation type="journal article" date="2018" name="Nat. Ecol. Evol.">
        <title>Shark genomes provide insights into elasmobranch evolution and the origin of vertebrates.</title>
        <authorList>
            <person name="Hara Y"/>
            <person name="Yamaguchi K"/>
            <person name="Onimaru K"/>
            <person name="Kadota M"/>
            <person name="Koyanagi M"/>
            <person name="Keeley SD"/>
            <person name="Tatsumi K"/>
            <person name="Tanaka K"/>
            <person name="Motone F"/>
            <person name="Kageyama Y"/>
            <person name="Nozu R"/>
            <person name="Adachi N"/>
            <person name="Nishimura O"/>
            <person name="Nakagawa R"/>
            <person name="Tanegashima C"/>
            <person name="Kiyatake I"/>
            <person name="Matsumoto R"/>
            <person name="Murakumo K"/>
            <person name="Nishida K"/>
            <person name="Terakita A"/>
            <person name="Kuratani S"/>
            <person name="Sato K"/>
            <person name="Hyodo S Kuraku.S."/>
        </authorList>
    </citation>
    <scope>NUCLEOTIDE SEQUENCE [LARGE SCALE GENOMIC DNA]</scope>
</reference>
<evidence type="ECO:0000313" key="4">
    <source>
        <dbReference type="Proteomes" id="UP000287033"/>
    </source>
</evidence>
<dbReference type="EMBL" id="BEZZ01104215">
    <property type="protein sequence ID" value="GCC43415.1"/>
    <property type="molecule type" value="Genomic_DNA"/>
</dbReference>
<feature type="region of interest" description="Disordered" evidence="1">
    <location>
        <begin position="64"/>
        <end position="91"/>
    </location>
</feature>
<keyword evidence="4" id="KW-1185">Reference proteome</keyword>
<sequence>MHDDEEGGRRQGRAVQCSAARPSSAAAVTDSPAAPRRQLATVSCPRGGRDLKVLLARLALTTARRPGRRSSSPLALTAQQHSVRIPHPLRSDTHTRRDRIIISLLLIPRLLLGFFSFPPPQREKKSSGKKSRQRPRQTVDGWD</sequence>
<dbReference type="AlphaFoldDB" id="A0A401TL92"/>
<feature type="transmembrane region" description="Helical" evidence="2">
    <location>
        <begin position="100"/>
        <end position="117"/>
    </location>
</feature>
<evidence type="ECO:0000256" key="2">
    <source>
        <dbReference type="SAM" id="Phobius"/>
    </source>
</evidence>
<evidence type="ECO:0000256" key="1">
    <source>
        <dbReference type="SAM" id="MobiDB-lite"/>
    </source>
</evidence>
<comment type="caution">
    <text evidence="3">The sequence shown here is derived from an EMBL/GenBank/DDBJ whole genome shotgun (WGS) entry which is preliminary data.</text>
</comment>
<keyword evidence="2" id="KW-0812">Transmembrane</keyword>
<keyword evidence="2" id="KW-0472">Membrane</keyword>
<dbReference type="Proteomes" id="UP000287033">
    <property type="component" value="Unassembled WGS sequence"/>
</dbReference>
<accession>A0A401TL92</accession>
<gene>
    <name evidence="3" type="ORF">chiPu_0027457</name>
</gene>
<proteinExistence type="predicted"/>
<name>A0A401TL92_CHIPU</name>
<evidence type="ECO:0000313" key="3">
    <source>
        <dbReference type="EMBL" id="GCC43415.1"/>
    </source>
</evidence>
<feature type="region of interest" description="Disordered" evidence="1">
    <location>
        <begin position="118"/>
        <end position="143"/>
    </location>
</feature>
<keyword evidence="2" id="KW-1133">Transmembrane helix</keyword>
<protein>
    <submittedName>
        <fullName evidence="3">Uncharacterized protein</fullName>
    </submittedName>
</protein>
<feature type="compositionally biased region" description="Polar residues" evidence="1">
    <location>
        <begin position="69"/>
        <end position="82"/>
    </location>
</feature>